<sequence>MKQILLAYLFLSLLVVALFSVLSFGYGPGYVYLYWREWQIQTNLWFFILLLALLSFIGQILWLLAKRYLSREKRKRENVFSFNQLHPYEQLAVVWLLNATQDQRHFIQQMFTESGLLKGIMDARLYWMRQEYNEALTALNTTNPMAFELAELQRIEVYLAQQDGEKALTHLEFLNQHELSPWLYKVRTAYEQRLTALWGQFVLQFPWMYLRSTKYGHLDEVTKQVWLERLLEAFDLADVDDLELLKERYHGLSDQIFNRHFNIKVLWLKILARMPEMSEAHEQLSVHLLAEQFNQEVFYLWFQQQLLKQQPDYADIENHINAWEEKYPALPVFSFTKWHVFEATGRLSEAQALLDLYPDDVLMSYLRIKSTLLGRDDLIKQLNLIFENNSNFVEMKI</sequence>
<feature type="transmembrane region" description="Helical" evidence="1">
    <location>
        <begin position="44"/>
        <end position="65"/>
    </location>
</feature>
<comment type="caution">
    <text evidence="2">The sequence shown here is derived from an EMBL/GenBank/DDBJ whole genome shotgun (WGS) entry which is preliminary data.</text>
</comment>
<reference evidence="2 3" key="1">
    <citation type="submission" date="2016-07" db="EMBL/GenBank/DDBJ databases">
        <title>Acinetobacter sp. ANC 4603.</title>
        <authorList>
            <person name="Radolfova-Krizova L."/>
            <person name="Nemec A."/>
        </authorList>
    </citation>
    <scope>NUCLEOTIDE SEQUENCE [LARGE SCALE GENOMIC DNA]</scope>
    <source>
        <strain evidence="2 3">ANC 4603</strain>
    </source>
</reference>
<evidence type="ECO:0000256" key="1">
    <source>
        <dbReference type="SAM" id="Phobius"/>
    </source>
</evidence>
<evidence type="ECO:0008006" key="4">
    <source>
        <dbReference type="Google" id="ProtNLM"/>
    </source>
</evidence>
<name>A0A1C3D0C2_9GAMM</name>
<evidence type="ECO:0000313" key="3">
    <source>
        <dbReference type="Proteomes" id="UP000186553"/>
    </source>
</evidence>
<organism evidence="2 3">
    <name type="scientific">Acinetobacter celticus</name>
    <dbReference type="NCBI Taxonomy" id="1891224"/>
    <lineage>
        <taxon>Bacteria</taxon>
        <taxon>Pseudomonadati</taxon>
        <taxon>Pseudomonadota</taxon>
        <taxon>Gammaproteobacteria</taxon>
        <taxon>Moraxellales</taxon>
        <taxon>Moraxellaceae</taxon>
        <taxon>Acinetobacter</taxon>
    </lineage>
</organism>
<dbReference type="Proteomes" id="UP000186553">
    <property type="component" value="Unassembled WGS sequence"/>
</dbReference>
<dbReference type="EMBL" id="MBDL01000001">
    <property type="protein sequence ID" value="ODA14496.1"/>
    <property type="molecule type" value="Genomic_DNA"/>
</dbReference>
<gene>
    <name evidence="2" type="ORF">BBP83_01440</name>
</gene>
<keyword evidence="1" id="KW-1133">Transmembrane helix</keyword>
<dbReference type="OrthoDB" id="6711459at2"/>
<protein>
    <recommendedName>
        <fullName evidence="4">Heme biosynthesis protein HemY</fullName>
    </recommendedName>
</protein>
<dbReference type="STRING" id="1891224.BBP83_01440"/>
<evidence type="ECO:0000313" key="2">
    <source>
        <dbReference type="EMBL" id="ODA14496.1"/>
    </source>
</evidence>
<proteinExistence type="predicted"/>
<dbReference type="RefSeq" id="WP_068885634.1">
    <property type="nucleotide sequence ID" value="NZ_CBCRUU010000011.1"/>
</dbReference>
<keyword evidence="1" id="KW-0812">Transmembrane</keyword>
<keyword evidence="3" id="KW-1185">Reference proteome</keyword>
<dbReference type="AlphaFoldDB" id="A0A1C3D0C2"/>
<accession>A0A1C3D0C2</accession>
<keyword evidence="1" id="KW-0472">Membrane</keyword>